<reference evidence="2 3" key="1">
    <citation type="submission" date="2019-02" db="EMBL/GenBank/DDBJ databases">
        <title>Deep-cultivation of Planctomycetes and their phenomic and genomic characterization uncovers novel biology.</title>
        <authorList>
            <person name="Wiegand S."/>
            <person name="Jogler M."/>
            <person name="Boedeker C."/>
            <person name="Pinto D."/>
            <person name="Vollmers J."/>
            <person name="Rivas-Marin E."/>
            <person name="Kohn T."/>
            <person name="Peeters S.H."/>
            <person name="Heuer A."/>
            <person name="Rast P."/>
            <person name="Oberbeckmann S."/>
            <person name="Bunk B."/>
            <person name="Jeske O."/>
            <person name="Meyerdierks A."/>
            <person name="Storesund J.E."/>
            <person name="Kallscheuer N."/>
            <person name="Luecker S."/>
            <person name="Lage O.M."/>
            <person name="Pohl T."/>
            <person name="Merkel B.J."/>
            <person name="Hornburger P."/>
            <person name="Mueller R.-W."/>
            <person name="Bruemmer F."/>
            <person name="Labrenz M."/>
            <person name="Spormann A.M."/>
            <person name="Op den Camp H."/>
            <person name="Overmann J."/>
            <person name="Amann R."/>
            <person name="Jetten M.S.M."/>
            <person name="Mascher T."/>
            <person name="Medema M.H."/>
            <person name="Devos D.P."/>
            <person name="Kaster A.-K."/>
            <person name="Ovreas L."/>
            <person name="Rohde M."/>
            <person name="Galperin M.Y."/>
            <person name="Jogler C."/>
        </authorList>
    </citation>
    <scope>NUCLEOTIDE SEQUENCE [LARGE SCALE GENOMIC DNA]</scope>
    <source>
        <strain evidence="2 3">Pla163</strain>
    </source>
</reference>
<sequence precursor="true">MKTHLASLAVLATSLLASCSGPGVVSEPFVRADFAVFDDYEGTTSNPSSSFDLDYTTPRLAFGVMRYQSAQPKGRAEFLIGAAKFEPDAGSDIDGVELGAGGRVFFATRRPGIRPFVSGHVIATAFDELASGVNLGTHLGLGLGLGVEYDVSPGIAVDAGLDYQFPITAAPTGTSDADFEVEGVALRIGIVIAL</sequence>
<dbReference type="SUPFAM" id="SSF56925">
    <property type="entry name" value="OMPA-like"/>
    <property type="match status" value="1"/>
</dbReference>
<organism evidence="2 3">
    <name type="scientific">Rohdeia mirabilis</name>
    <dbReference type="NCBI Taxonomy" id="2528008"/>
    <lineage>
        <taxon>Bacteria</taxon>
        <taxon>Pseudomonadati</taxon>
        <taxon>Planctomycetota</taxon>
        <taxon>Planctomycetia</taxon>
        <taxon>Planctomycetia incertae sedis</taxon>
        <taxon>Rohdeia</taxon>
    </lineage>
</organism>
<dbReference type="AlphaFoldDB" id="A0A518D425"/>
<dbReference type="Proteomes" id="UP000319342">
    <property type="component" value="Chromosome"/>
</dbReference>
<dbReference type="EMBL" id="CP036290">
    <property type="protein sequence ID" value="QDU86235.1"/>
    <property type="molecule type" value="Genomic_DNA"/>
</dbReference>
<name>A0A518D425_9BACT</name>
<protein>
    <recommendedName>
        <fullName evidence="4">Outer membrane protein beta-barrel domain-containing protein</fullName>
    </recommendedName>
</protein>
<dbReference type="InterPro" id="IPR011250">
    <property type="entry name" value="OMP/PagP_B-barrel"/>
</dbReference>
<evidence type="ECO:0000313" key="3">
    <source>
        <dbReference type="Proteomes" id="UP000319342"/>
    </source>
</evidence>
<dbReference type="PROSITE" id="PS51257">
    <property type="entry name" value="PROKAR_LIPOPROTEIN"/>
    <property type="match status" value="1"/>
</dbReference>
<feature type="signal peptide" evidence="1">
    <location>
        <begin position="1"/>
        <end position="17"/>
    </location>
</feature>
<evidence type="ECO:0000256" key="1">
    <source>
        <dbReference type="SAM" id="SignalP"/>
    </source>
</evidence>
<feature type="chain" id="PRO_5021757908" description="Outer membrane protein beta-barrel domain-containing protein" evidence="1">
    <location>
        <begin position="18"/>
        <end position="194"/>
    </location>
</feature>
<evidence type="ECO:0000313" key="2">
    <source>
        <dbReference type="EMBL" id="QDU86235.1"/>
    </source>
</evidence>
<accession>A0A518D425</accession>
<gene>
    <name evidence="2" type="ORF">Pla163_33860</name>
</gene>
<evidence type="ECO:0008006" key="4">
    <source>
        <dbReference type="Google" id="ProtNLM"/>
    </source>
</evidence>
<dbReference type="Gene3D" id="2.40.160.20">
    <property type="match status" value="1"/>
</dbReference>
<keyword evidence="3" id="KW-1185">Reference proteome</keyword>
<dbReference type="RefSeq" id="WP_145191095.1">
    <property type="nucleotide sequence ID" value="NZ_CP036290.1"/>
</dbReference>
<proteinExistence type="predicted"/>
<keyword evidence="1" id="KW-0732">Signal</keyword>